<evidence type="ECO:0000259" key="3">
    <source>
        <dbReference type="Pfam" id="PF22939"/>
    </source>
</evidence>
<organism evidence="6 7">
    <name type="scientific">Fusarium poae</name>
    <dbReference type="NCBI Taxonomy" id="36050"/>
    <lineage>
        <taxon>Eukaryota</taxon>
        <taxon>Fungi</taxon>
        <taxon>Dikarya</taxon>
        <taxon>Ascomycota</taxon>
        <taxon>Pezizomycotina</taxon>
        <taxon>Sordariomycetes</taxon>
        <taxon>Hypocreomycetidae</taxon>
        <taxon>Hypocreales</taxon>
        <taxon>Nectriaceae</taxon>
        <taxon>Fusarium</taxon>
    </lineage>
</organism>
<dbReference type="PANTHER" id="PTHR10039">
    <property type="entry name" value="AMELOGENIN"/>
    <property type="match status" value="1"/>
</dbReference>
<comment type="caution">
    <text evidence="6">The sequence shown here is derived from an EMBL/GenBank/DDBJ whole genome shotgun (WGS) entry which is preliminary data.</text>
</comment>
<evidence type="ECO:0000256" key="2">
    <source>
        <dbReference type="PROSITE-ProRule" id="PRU00023"/>
    </source>
</evidence>
<feature type="repeat" description="ANK" evidence="2">
    <location>
        <begin position="1159"/>
        <end position="1192"/>
    </location>
</feature>
<evidence type="ECO:0008006" key="8">
    <source>
        <dbReference type="Google" id="ProtNLM"/>
    </source>
</evidence>
<evidence type="ECO:0000259" key="5">
    <source>
        <dbReference type="Pfam" id="PF24883"/>
    </source>
</evidence>
<evidence type="ECO:0000313" key="7">
    <source>
        <dbReference type="Proteomes" id="UP000091967"/>
    </source>
</evidence>
<dbReference type="InterPro" id="IPR036770">
    <property type="entry name" value="Ankyrin_rpt-contain_sf"/>
</dbReference>
<evidence type="ECO:0000259" key="4">
    <source>
        <dbReference type="Pfam" id="PF24809"/>
    </source>
</evidence>
<dbReference type="Gene3D" id="1.25.40.20">
    <property type="entry name" value="Ankyrin repeat-containing domain"/>
    <property type="match status" value="2"/>
</dbReference>
<dbReference type="PANTHER" id="PTHR10039:SF14">
    <property type="entry name" value="NACHT DOMAIN-CONTAINING PROTEIN"/>
    <property type="match status" value="1"/>
</dbReference>
<dbReference type="OMA" id="YFGFMDY"/>
<keyword evidence="7" id="KW-1185">Reference proteome</keyword>
<name>A0A1B8AS26_FUSPO</name>
<dbReference type="SUPFAM" id="SSF52540">
    <property type="entry name" value="P-loop containing nucleoside triphosphate hydrolases"/>
    <property type="match status" value="1"/>
</dbReference>
<proteinExistence type="predicted"/>
<dbReference type="Pfam" id="PF24883">
    <property type="entry name" value="NPHP3_N"/>
    <property type="match status" value="1"/>
</dbReference>
<protein>
    <recommendedName>
        <fullName evidence="8">NACHT domain-containing protein</fullName>
    </recommendedName>
</protein>
<dbReference type="EMBL" id="LYXU01000002">
    <property type="protein sequence ID" value="OBS23290.1"/>
    <property type="molecule type" value="Genomic_DNA"/>
</dbReference>
<evidence type="ECO:0000313" key="6">
    <source>
        <dbReference type="EMBL" id="OBS23290.1"/>
    </source>
</evidence>
<feature type="domain" description="DUF7708" evidence="4">
    <location>
        <begin position="69"/>
        <end position="198"/>
    </location>
</feature>
<feature type="domain" description="Nephrocystin 3-like N-terminal" evidence="5">
    <location>
        <begin position="278"/>
        <end position="445"/>
    </location>
</feature>
<sequence length="1337" mass="153790">MQLYCYQNMASSQQLNLERPLDQFRRELTEAQRAEISGANRIVINHEIQKIQTKLGREKGLCRLGRMTKFLDAMEEIEKLITIFLNVSEAVAFIWGPIKLVLMLATTWTNSVKNIIDVYEEIATALDNLAVFHNLIRDNDHLKRMLEDYFSDILRFHRSILAVFSKPDWKRFFVFIWGEFRRSVKPIIESLKRKQAMLSDDKLQQHAILKTLQHSDSYAKDQFEQIHSDLGDVLTLEQLRRQQQQNEEIKLSLEKKLNVSLSQTSSQLELPDTIIESSGSWILSDPRFKSWEDMVSLQQCVLFLNGCPGAGKSTLARIIIRHLNKKRSEESRSQSPLFYFFFKHNDSDRRSTRSMLCHIIMQIIHSDDAMMRFVYDKCSTLDYLQTSLLKGLATDCLLFQQDPIIVLDGLDEAKDNETENCLKWCLYDLLQTAKSQGRHIRILVCGQEDGRIEPFLSSYPQIRLHTLDPHMKDIEKYCRDRATIISARFRLPSDDEKDLIIKVSKAAKGMFLYAKVVLANLISMGSRKEFKAELKDNEFPRNLDEAYERILQRIIHSAGPSAQSSTKQILGWLICSERPLRWREIQSSFCIDVDDELCDPEDVRADGCKKLCSSLVDATDCELFPGVESEQTITMIHETASKYLIYTNTIDVMQEHIAMSLFCCRYLSSRPFFSAETDELREVVETGYFGFMDYAASCYESHIKKSKLLMTDANSNSALQIKDALSNLEDTYHSTAPHNAADMHALAGCVVQPSKVLLQAIQDKVVNIRTTIHAHWDTLSLNTGFKELEGEKRHKCPKLHCSKFCVGFLNDALLRRHLTSHDRPFKCKDESCFAYIVGYASQKDLQLHSHSFHHDDSLVKIIFPGGNKTTEKDFINACKDGDLKKVRLLHHLGADLQGPSLQTSPLYIAFEAGHGHICKYLIQNGANPFGRSVTAYKWSPVSLVIERKNFHMLELFLFAYPGYTSSNDAWRIGPCVLDILRHYPPGVDIILRLLIIENESGYLSTYLPVVIEEFARFLVLWGQQMEATMFERHYNLVEHSNDTIAMHTKFREFFPNLYNHNDVLDPDPENQGYRLYQQALKRQNRLLHEAFTMKIYPFASFLMDIDIENVLQGQDSSGNSPLHSFIAESCRNACDGCVHIIERLIHLDSAGLAHQPNDNGHLPVHIAIHRNISPSILQTILKFTKDLNHKDTWGMTPLHYVQSKEILETLLQHKEVDLFCRNNEGQTRFARFCENDMDFDEDLMQLFLDRDITLAWTADEATQSLTPLHYAMIDNNWGEGRPSSAAKFLLNLSEVKQVLQAFSTSSIEDCKKVRDFACEQDLWYALEVMDQIAFGLR</sequence>
<dbReference type="STRING" id="36050.A0A1B8AS26"/>
<gene>
    <name evidence="6" type="ORF">FPOA_03842</name>
</gene>
<dbReference type="Pfam" id="PF24809">
    <property type="entry name" value="DUF7708"/>
    <property type="match status" value="1"/>
</dbReference>
<dbReference type="Gene3D" id="3.40.50.300">
    <property type="entry name" value="P-loop containing nucleotide triphosphate hydrolases"/>
    <property type="match status" value="1"/>
</dbReference>
<dbReference type="Proteomes" id="UP000091967">
    <property type="component" value="Unassembled WGS sequence"/>
</dbReference>
<dbReference type="InterPro" id="IPR056884">
    <property type="entry name" value="NPHP3-like_N"/>
</dbReference>
<dbReference type="Pfam" id="PF22939">
    <property type="entry name" value="WHD_GPIID"/>
    <property type="match status" value="1"/>
</dbReference>
<reference evidence="6 7" key="1">
    <citation type="submission" date="2016-06" db="EMBL/GenBank/DDBJ databases">
        <title>Living apart together: crosstalk between the core and supernumerary genomes in a fungal plant pathogen.</title>
        <authorList>
            <person name="Vanheule A."/>
            <person name="Audenaert K."/>
            <person name="Warris S."/>
            <person name="Van De Geest H."/>
            <person name="Schijlen E."/>
            <person name="Hofte M."/>
            <person name="De Saeger S."/>
            <person name="Haesaert G."/>
            <person name="Waalwijk C."/>
            <person name="Van Der Lee T."/>
        </authorList>
    </citation>
    <scope>NUCLEOTIDE SEQUENCE [LARGE SCALE GENOMIC DNA]</scope>
    <source>
        <strain evidence="6 7">2516</strain>
    </source>
</reference>
<evidence type="ECO:0000256" key="1">
    <source>
        <dbReference type="ARBA" id="ARBA00022737"/>
    </source>
</evidence>
<dbReference type="SMART" id="SM00248">
    <property type="entry name" value="ANK"/>
    <property type="match status" value="7"/>
</dbReference>
<accession>A0A1B8AS26</accession>
<keyword evidence="1" id="KW-0677">Repeat</keyword>
<dbReference type="SUPFAM" id="SSF48403">
    <property type="entry name" value="Ankyrin repeat"/>
    <property type="match status" value="1"/>
</dbReference>
<feature type="domain" description="GPI inositol-deacylase winged helix" evidence="3">
    <location>
        <begin position="562"/>
        <end position="645"/>
    </location>
</feature>
<dbReference type="PROSITE" id="PS50088">
    <property type="entry name" value="ANK_REPEAT"/>
    <property type="match status" value="1"/>
</dbReference>
<dbReference type="InterPro" id="IPR027417">
    <property type="entry name" value="P-loop_NTPase"/>
</dbReference>
<dbReference type="InterPro" id="IPR056125">
    <property type="entry name" value="DUF7708"/>
</dbReference>
<keyword evidence="2" id="KW-0040">ANK repeat</keyword>
<dbReference type="InterPro" id="IPR054471">
    <property type="entry name" value="GPIID_WHD"/>
</dbReference>
<dbReference type="InterPro" id="IPR002110">
    <property type="entry name" value="Ankyrin_rpt"/>
</dbReference>